<name>A0A7J6FF36_CANSA</name>
<keyword evidence="1" id="KW-0472">Membrane</keyword>
<keyword evidence="1" id="KW-1133">Transmembrane helix</keyword>
<keyword evidence="1" id="KW-0812">Transmembrane</keyword>
<feature type="transmembrane region" description="Helical" evidence="1">
    <location>
        <begin position="41"/>
        <end position="60"/>
    </location>
</feature>
<feature type="transmembrane region" description="Helical" evidence="1">
    <location>
        <begin position="115"/>
        <end position="133"/>
    </location>
</feature>
<comment type="caution">
    <text evidence="2">The sequence shown here is derived from an EMBL/GenBank/DDBJ whole genome shotgun (WGS) entry which is preliminary data.</text>
</comment>
<organism evidence="2 3">
    <name type="scientific">Cannabis sativa</name>
    <name type="common">Hemp</name>
    <name type="synonym">Marijuana</name>
    <dbReference type="NCBI Taxonomy" id="3483"/>
    <lineage>
        <taxon>Eukaryota</taxon>
        <taxon>Viridiplantae</taxon>
        <taxon>Streptophyta</taxon>
        <taxon>Embryophyta</taxon>
        <taxon>Tracheophyta</taxon>
        <taxon>Spermatophyta</taxon>
        <taxon>Magnoliopsida</taxon>
        <taxon>eudicotyledons</taxon>
        <taxon>Gunneridae</taxon>
        <taxon>Pentapetalae</taxon>
        <taxon>rosids</taxon>
        <taxon>fabids</taxon>
        <taxon>Rosales</taxon>
        <taxon>Cannabaceae</taxon>
        <taxon>Cannabis</taxon>
    </lineage>
</organism>
<evidence type="ECO:0000313" key="3">
    <source>
        <dbReference type="Proteomes" id="UP000583929"/>
    </source>
</evidence>
<protein>
    <submittedName>
        <fullName evidence="2">Uncharacterized protein</fullName>
    </submittedName>
</protein>
<keyword evidence="3" id="KW-1185">Reference proteome</keyword>
<dbReference type="Proteomes" id="UP000583929">
    <property type="component" value="Unassembled WGS sequence"/>
</dbReference>
<gene>
    <name evidence="2" type="ORF">G4B88_020436</name>
</gene>
<sequence>MTPDQSHTPFSFLFPGTWYKSFGHLFCFEKMILIIEVVDSYYVYDFALLYFIFNFYGCCYDDTRVSQLIMRPFVVIPSKGAVQIAVFLRSLSSRFTAFLTLRISLSPRIDHLDCFYVTMLILTIESIVMYVALMTSGDDDECLISDTSCMRRIRYSSLNTISKSLIPSPDIFTICLFVLQLLL</sequence>
<reference evidence="2 3" key="1">
    <citation type="journal article" date="2020" name="bioRxiv">
        <title>Sequence and annotation of 42 cannabis genomes reveals extensive copy number variation in cannabinoid synthesis and pathogen resistance genes.</title>
        <authorList>
            <person name="Mckernan K.J."/>
            <person name="Helbert Y."/>
            <person name="Kane L.T."/>
            <person name="Ebling H."/>
            <person name="Zhang L."/>
            <person name="Liu B."/>
            <person name="Eaton Z."/>
            <person name="Mclaughlin S."/>
            <person name="Kingan S."/>
            <person name="Baybayan P."/>
            <person name="Concepcion G."/>
            <person name="Jordan M."/>
            <person name="Riva A."/>
            <person name="Barbazuk W."/>
            <person name="Harkins T."/>
        </authorList>
    </citation>
    <scope>NUCLEOTIDE SEQUENCE [LARGE SCALE GENOMIC DNA]</scope>
    <source>
        <strain evidence="3">cv. Jamaican Lion 4</strain>
        <tissue evidence="2">Leaf</tissue>
    </source>
</reference>
<dbReference type="EMBL" id="JAATIQ010000222">
    <property type="protein sequence ID" value="KAF4369304.1"/>
    <property type="molecule type" value="Genomic_DNA"/>
</dbReference>
<accession>A0A7J6FF36</accession>
<evidence type="ECO:0000256" key="1">
    <source>
        <dbReference type="SAM" id="Phobius"/>
    </source>
</evidence>
<dbReference type="AlphaFoldDB" id="A0A7J6FF36"/>
<proteinExistence type="predicted"/>
<evidence type="ECO:0000313" key="2">
    <source>
        <dbReference type="EMBL" id="KAF4369304.1"/>
    </source>
</evidence>